<feature type="region of interest" description="Disordered" evidence="1">
    <location>
        <begin position="207"/>
        <end position="233"/>
    </location>
</feature>
<name>A0A9P4HTL4_9PEZI</name>
<dbReference type="Proteomes" id="UP000799776">
    <property type="component" value="Unassembled WGS sequence"/>
</dbReference>
<evidence type="ECO:0000256" key="1">
    <source>
        <dbReference type="SAM" id="MobiDB-lite"/>
    </source>
</evidence>
<proteinExistence type="predicted"/>
<organism evidence="2 3">
    <name type="scientific">Saccharata proteae CBS 121410</name>
    <dbReference type="NCBI Taxonomy" id="1314787"/>
    <lineage>
        <taxon>Eukaryota</taxon>
        <taxon>Fungi</taxon>
        <taxon>Dikarya</taxon>
        <taxon>Ascomycota</taxon>
        <taxon>Pezizomycotina</taxon>
        <taxon>Dothideomycetes</taxon>
        <taxon>Dothideomycetes incertae sedis</taxon>
        <taxon>Botryosphaeriales</taxon>
        <taxon>Saccharataceae</taxon>
        <taxon>Saccharata</taxon>
    </lineage>
</organism>
<dbReference type="EMBL" id="ML978724">
    <property type="protein sequence ID" value="KAF2086508.1"/>
    <property type="molecule type" value="Genomic_DNA"/>
</dbReference>
<feature type="region of interest" description="Disordered" evidence="1">
    <location>
        <begin position="26"/>
        <end position="54"/>
    </location>
</feature>
<comment type="caution">
    <text evidence="2">The sequence shown here is derived from an EMBL/GenBank/DDBJ whole genome shotgun (WGS) entry which is preliminary data.</text>
</comment>
<evidence type="ECO:0000313" key="3">
    <source>
        <dbReference type="Proteomes" id="UP000799776"/>
    </source>
</evidence>
<dbReference type="AlphaFoldDB" id="A0A9P4HTL4"/>
<evidence type="ECO:0000313" key="2">
    <source>
        <dbReference type="EMBL" id="KAF2086508.1"/>
    </source>
</evidence>
<sequence>MALNASSSTSTALFSPIHNISTGGSVLSVENGGSPQLEKASAQSPPTRTARTAAKAVTIHKHERLPEKRKIANAAHKAEDDRPAMVRNALRTSAMAMLTSNGFPWPSASREYQYLHLPSNPSDQSASRLSEWSPEVAEDDRRVDVFALPEGLMSLMRLIIAHGVIAAREHSVICNVQRLCREPRTMAFSSGTGLKLCGAIKIMKRASESNEEPYGERGGLGEMEEPGRSGSGE</sequence>
<protein>
    <submittedName>
        <fullName evidence="2">Uncharacterized protein</fullName>
    </submittedName>
</protein>
<reference evidence="2" key="1">
    <citation type="journal article" date="2020" name="Stud. Mycol.">
        <title>101 Dothideomycetes genomes: a test case for predicting lifestyles and emergence of pathogens.</title>
        <authorList>
            <person name="Haridas S."/>
            <person name="Albert R."/>
            <person name="Binder M."/>
            <person name="Bloem J."/>
            <person name="Labutti K."/>
            <person name="Salamov A."/>
            <person name="Andreopoulos B."/>
            <person name="Baker S."/>
            <person name="Barry K."/>
            <person name="Bills G."/>
            <person name="Bluhm B."/>
            <person name="Cannon C."/>
            <person name="Castanera R."/>
            <person name="Culley D."/>
            <person name="Daum C."/>
            <person name="Ezra D."/>
            <person name="Gonzalez J."/>
            <person name="Henrissat B."/>
            <person name="Kuo A."/>
            <person name="Liang C."/>
            <person name="Lipzen A."/>
            <person name="Lutzoni F."/>
            <person name="Magnuson J."/>
            <person name="Mondo S."/>
            <person name="Nolan M."/>
            <person name="Ohm R."/>
            <person name="Pangilinan J."/>
            <person name="Park H.-J."/>
            <person name="Ramirez L."/>
            <person name="Alfaro M."/>
            <person name="Sun H."/>
            <person name="Tritt A."/>
            <person name="Yoshinaga Y."/>
            <person name="Zwiers L.-H."/>
            <person name="Turgeon B."/>
            <person name="Goodwin S."/>
            <person name="Spatafora J."/>
            <person name="Crous P."/>
            <person name="Grigoriev I."/>
        </authorList>
    </citation>
    <scope>NUCLEOTIDE SEQUENCE</scope>
    <source>
        <strain evidence="2">CBS 121410</strain>
    </source>
</reference>
<keyword evidence="3" id="KW-1185">Reference proteome</keyword>
<accession>A0A9P4HTL4</accession>
<gene>
    <name evidence="2" type="ORF">K490DRAFT_57802</name>
</gene>